<keyword evidence="2" id="KW-1185">Reference proteome</keyword>
<comment type="caution">
    <text evidence="1">The sequence shown here is derived from an EMBL/GenBank/DDBJ whole genome shotgun (WGS) entry which is preliminary data.</text>
</comment>
<dbReference type="EMBL" id="CM044704">
    <property type="protein sequence ID" value="KAI5667320.1"/>
    <property type="molecule type" value="Genomic_DNA"/>
</dbReference>
<evidence type="ECO:0000313" key="2">
    <source>
        <dbReference type="Proteomes" id="UP001060085"/>
    </source>
</evidence>
<reference evidence="2" key="1">
    <citation type="journal article" date="2023" name="Nat. Plants">
        <title>Single-cell RNA sequencing provides a high-resolution roadmap for understanding the multicellular compartmentation of specialized metabolism.</title>
        <authorList>
            <person name="Sun S."/>
            <person name="Shen X."/>
            <person name="Li Y."/>
            <person name="Li Y."/>
            <person name="Wang S."/>
            <person name="Li R."/>
            <person name="Zhang H."/>
            <person name="Shen G."/>
            <person name="Guo B."/>
            <person name="Wei J."/>
            <person name="Xu J."/>
            <person name="St-Pierre B."/>
            <person name="Chen S."/>
            <person name="Sun C."/>
        </authorList>
    </citation>
    <scope>NUCLEOTIDE SEQUENCE [LARGE SCALE GENOMIC DNA]</scope>
</reference>
<dbReference type="Proteomes" id="UP001060085">
    <property type="component" value="Linkage Group LG04"/>
</dbReference>
<evidence type="ECO:0000313" key="1">
    <source>
        <dbReference type="EMBL" id="KAI5667320.1"/>
    </source>
</evidence>
<protein>
    <submittedName>
        <fullName evidence="1">Uncharacterized protein</fullName>
    </submittedName>
</protein>
<proteinExistence type="predicted"/>
<gene>
    <name evidence="1" type="ORF">M9H77_17173</name>
</gene>
<accession>A0ACC0B3V9</accession>
<organism evidence="1 2">
    <name type="scientific">Catharanthus roseus</name>
    <name type="common">Madagascar periwinkle</name>
    <name type="synonym">Vinca rosea</name>
    <dbReference type="NCBI Taxonomy" id="4058"/>
    <lineage>
        <taxon>Eukaryota</taxon>
        <taxon>Viridiplantae</taxon>
        <taxon>Streptophyta</taxon>
        <taxon>Embryophyta</taxon>
        <taxon>Tracheophyta</taxon>
        <taxon>Spermatophyta</taxon>
        <taxon>Magnoliopsida</taxon>
        <taxon>eudicotyledons</taxon>
        <taxon>Gunneridae</taxon>
        <taxon>Pentapetalae</taxon>
        <taxon>asterids</taxon>
        <taxon>lamiids</taxon>
        <taxon>Gentianales</taxon>
        <taxon>Apocynaceae</taxon>
        <taxon>Rauvolfioideae</taxon>
        <taxon>Vinceae</taxon>
        <taxon>Catharanthinae</taxon>
        <taxon>Catharanthus</taxon>
    </lineage>
</organism>
<sequence>MHELSFKELKLILELHAFYVTLVGNLMVNSFTYKLALDVAYMFKCSSSCAYLEKQLLDNIDRIKLSYHDLKLLHDNLFFDLIVANVLSSCASMWSKIHIFPRSFVESGYVERVSWFSCSLCGVFHAKLREEFAENCDYMSSFLYASMKNLDGFIPSIQLLYFVSHQFEFPYDEQKVLIVDEFLKALLFENIHGFQFYHFHFMALMRLLISGKKMNGSLKVLKEEGKKLVIEASDAKSEISNVRSACFWDEVLKIQMASSDNLLFGQPVEGLEIRTLRDQVKTSRFKLFSGCWRLSFKYETSLEHQGTRIFMPK</sequence>
<name>A0ACC0B3V9_CATRO</name>